<dbReference type="InterPro" id="IPR028263">
    <property type="entry name" value="FliG_N"/>
</dbReference>
<keyword evidence="14" id="KW-1185">Reference proteome</keyword>
<comment type="caution">
    <text evidence="13">The sequence shown here is derived from an EMBL/GenBank/DDBJ whole genome shotgun (WGS) entry which is preliminary data.</text>
</comment>
<proteinExistence type="inferred from homology"/>
<dbReference type="PANTHER" id="PTHR30534">
    <property type="entry name" value="FLAGELLAR MOTOR SWITCH PROTEIN FLIG"/>
    <property type="match status" value="1"/>
</dbReference>
<evidence type="ECO:0000259" key="11">
    <source>
        <dbReference type="Pfam" id="PF14841"/>
    </source>
</evidence>
<keyword evidence="13" id="KW-0966">Cell projection</keyword>
<keyword evidence="7" id="KW-0283">Flagellar rotation</keyword>
<dbReference type="PANTHER" id="PTHR30534:SF0">
    <property type="entry name" value="FLAGELLAR MOTOR SWITCH PROTEIN FLIG"/>
    <property type="match status" value="1"/>
</dbReference>
<feature type="domain" description="Flagellar motor switch protein FliG C-terminal" evidence="10">
    <location>
        <begin position="229"/>
        <end position="335"/>
    </location>
</feature>
<dbReference type="RefSeq" id="WP_321535030.1">
    <property type="nucleotide sequence ID" value="NZ_JARGDL010000003.1"/>
</dbReference>
<dbReference type="Gene3D" id="1.10.220.30">
    <property type="match status" value="3"/>
</dbReference>
<keyword evidence="5" id="KW-1003">Cell membrane</keyword>
<dbReference type="InterPro" id="IPR032779">
    <property type="entry name" value="FliG_M"/>
</dbReference>
<dbReference type="GO" id="GO:0006935">
    <property type="term" value="P:chemotaxis"/>
    <property type="evidence" value="ECO:0007669"/>
    <property type="project" value="UniProtKB-KW"/>
</dbReference>
<keyword evidence="8" id="KW-0472">Membrane</keyword>
<dbReference type="AlphaFoldDB" id="A0AAE3NYW4"/>
<evidence type="ECO:0000256" key="7">
    <source>
        <dbReference type="ARBA" id="ARBA00022779"/>
    </source>
</evidence>
<sequence length="346" mass="38569">MKSNGKVLTKDIKEEVTGLQKAAMLMVALNVEAASAVLKHLDPVDVEMITAEISRVKNVSSKTVDSVIYDFYNMVTAREYVLEGGLDYAQAVLEKTYGPAKANEIIEKIKRLTTLKGFDVLKKAEPAQLVNFLNKEHPQTMALILSQLSPDQTANALKELPEDLRVDVAFRIATLGKIAPQTLKQIEHVVDEIAGASMSQSVGKLGGPKVLASILNRANVSMAKEILTKLEDLDPETSYEVKRLMFIFDEIININDKDIQKILREIDRKDLALALKTADEKLREKIFKNMSERAADLLKEELQYMGMVKLKEVENAQAKIIDVIKALEEQGEISLNMRGGPEEVYV</sequence>
<evidence type="ECO:0000256" key="2">
    <source>
        <dbReference type="ARBA" id="ARBA00004413"/>
    </source>
</evidence>
<evidence type="ECO:0000256" key="5">
    <source>
        <dbReference type="ARBA" id="ARBA00022475"/>
    </source>
</evidence>
<keyword evidence="6" id="KW-0145">Chemotaxis</keyword>
<dbReference type="InterPro" id="IPR011002">
    <property type="entry name" value="FliG_a-hlx"/>
</dbReference>
<dbReference type="SUPFAM" id="SSF48029">
    <property type="entry name" value="FliG"/>
    <property type="match status" value="2"/>
</dbReference>
<dbReference type="GO" id="GO:0003774">
    <property type="term" value="F:cytoskeletal motor activity"/>
    <property type="evidence" value="ECO:0007669"/>
    <property type="project" value="InterPro"/>
</dbReference>
<reference evidence="13" key="1">
    <citation type="submission" date="2023-03" db="EMBL/GenBank/DDBJ databases">
        <title>Stygiobacter electus gen. nov., sp. nov., facultatively anaerobic thermotolerant bacterium of the class Ignavibacteria from a well of Yessentuki mineral water deposit.</title>
        <authorList>
            <person name="Podosokorskaya O.A."/>
            <person name="Elcheninov A.G."/>
            <person name="Petrova N.F."/>
            <person name="Zavarzina D.G."/>
            <person name="Kublanov I.V."/>
            <person name="Merkel A.Y."/>
        </authorList>
    </citation>
    <scope>NUCLEOTIDE SEQUENCE</scope>
    <source>
        <strain evidence="13">09-Me</strain>
    </source>
</reference>
<evidence type="ECO:0000313" key="13">
    <source>
        <dbReference type="EMBL" id="MDF1611264.1"/>
    </source>
</evidence>
<comment type="similarity">
    <text evidence="3">Belongs to the FliG family.</text>
</comment>
<dbReference type="GO" id="GO:0005886">
    <property type="term" value="C:plasma membrane"/>
    <property type="evidence" value="ECO:0007669"/>
    <property type="project" value="UniProtKB-SubCell"/>
</dbReference>
<comment type="subcellular location">
    <subcellularLocation>
        <location evidence="1">Bacterial flagellum basal body</location>
    </subcellularLocation>
    <subcellularLocation>
        <location evidence="2">Cell membrane</location>
        <topology evidence="2">Peripheral membrane protein</topology>
        <orientation evidence="2">Cytoplasmic side</orientation>
    </subcellularLocation>
</comment>
<keyword evidence="9" id="KW-0975">Bacterial flagellum</keyword>
<evidence type="ECO:0000256" key="8">
    <source>
        <dbReference type="ARBA" id="ARBA00023136"/>
    </source>
</evidence>
<dbReference type="PRINTS" id="PR00954">
    <property type="entry name" value="FLGMOTORFLIG"/>
</dbReference>
<dbReference type="Proteomes" id="UP001221302">
    <property type="component" value="Unassembled WGS sequence"/>
</dbReference>
<evidence type="ECO:0000256" key="4">
    <source>
        <dbReference type="ARBA" id="ARBA00021870"/>
    </source>
</evidence>
<gene>
    <name evidence="13" type="primary">fliG</name>
    <name evidence="13" type="ORF">P0M35_03815</name>
</gene>
<feature type="domain" description="Flagellar motor switch protein FliG N-terminal" evidence="12">
    <location>
        <begin position="16"/>
        <end position="111"/>
    </location>
</feature>
<dbReference type="GO" id="GO:0009425">
    <property type="term" value="C:bacterial-type flagellum basal body"/>
    <property type="evidence" value="ECO:0007669"/>
    <property type="project" value="UniProtKB-SubCell"/>
</dbReference>
<dbReference type="PIRSF" id="PIRSF003161">
    <property type="entry name" value="FliG"/>
    <property type="match status" value="1"/>
</dbReference>
<evidence type="ECO:0000256" key="9">
    <source>
        <dbReference type="ARBA" id="ARBA00023143"/>
    </source>
</evidence>
<evidence type="ECO:0000259" key="12">
    <source>
        <dbReference type="Pfam" id="PF14842"/>
    </source>
</evidence>
<dbReference type="InterPro" id="IPR000090">
    <property type="entry name" value="Flg_Motor_Flig"/>
</dbReference>
<dbReference type="Pfam" id="PF14842">
    <property type="entry name" value="FliG_N"/>
    <property type="match status" value="1"/>
</dbReference>
<keyword evidence="13" id="KW-0282">Flagellum</keyword>
<evidence type="ECO:0000259" key="10">
    <source>
        <dbReference type="Pfam" id="PF01706"/>
    </source>
</evidence>
<dbReference type="EMBL" id="JARGDL010000003">
    <property type="protein sequence ID" value="MDF1611264.1"/>
    <property type="molecule type" value="Genomic_DNA"/>
</dbReference>
<feature type="domain" description="Flagellar motor switch protein FliG middle" evidence="11">
    <location>
        <begin position="126"/>
        <end position="197"/>
    </location>
</feature>
<evidence type="ECO:0000256" key="1">
    <source>
        <dbReference type="ARBA" id="ARBA00004117"/>
    </source>
</evidence>
<dbReference type="NCBIfam" id="TIGR00207">
    <property type="entry name" value="fliG"/>
    <property type="match status" value="1"/>
</dbReference>
<dbReference type="Pfam" id="PF01706">
    <property type="entry name" value="FliG_C"/>
    <property type="match status" value="1"/>
</dbReference>
<evidence type="ECO:0000256" key="3">
    <source>
        <dbReference type="ARBA" id="ARBA00010299"/>
    </source>
</evidence>
<protein>
    <recommendedName>
        <fullName evidence="4">Flagellar motor switch protein FliG</fullName>
    </recommendedName>
</protein>
<organism evidence="13 14">
    <name type="scientific">Stygiobacter electus</name>
    <dbReference type="NCBI Taxonomy" id="3032292"/>
    <lineage>
        <taxon>Bacteria</taxon>
        <taxon>Pseudomonadati</taxon>
        <taxon>Ignavibacteriota</taxon>
        <taxon>Ignavibacteria</taxon>
        <taxon>Ignavibacteriales</taxon>
        <taxon>Melioribacteraceae</taxon>
        <taxon>Stygiobacter</taxon>
    </lineage>
</organism>
<name>A0AAE3NYW4_9BACT</name>
<dbReference type="InterPro" id="IPR023087">
    <property type="entry name" value="Flg_Motor_Flig_C"/>
</dbReference>
<evidence type="ECO:0000256" key="6">
    <source>
        <dbReference type="ARBA" id="ARBA00022500"/>
    </source>
</evidence>
<dbReference type="GO" id="GO:0071973">
    <property type="term" value="P:bacterial-type flagellum-dependent cell motility"/>
    <property type="evidence" value="ECO:0007669"/>
    <property type="project" value="InterPro"/>
</dbReference>
<evidence type="ECO:0000313" key="14">
    <source>
        <dbReference type="Proteomes" id="UP001221302"/>
    </source>
</evidence>
<accession>A0AAE3NYW4</accession>
<dbReference type="Pfam" id="PF14841">
    <property type="entry name" value="FliG_M"/>
    <property type="match status" value="1"/>
</dbReference>
<keyword evidence="13" id="KW-0969">Cilium</keyword>